<gene>
    <name evidence="1" type="ORF">NDU88_001382</name>
</gene>
<feature type="non-terminal residue" evidence="1">
    <location>
        <position position="54"/>
    </location>
</feature>
<protein>
    <submittedName>
        <fullName evidence="1">Uncharacterized protein</fullName>
    </submittedName>
</protein>
<dbReference type="Proteomes" id="UP001066276">
    <property type="component" value="Chromosome 6"/>
</dbReference>
<dbReference type="EMBL" id="JANPWB010000010">
    <property type="protein sequence ID" value="KAJ1134936.1"/>
    <property type="molecule type" value="Genomic_DNA"/>
</dbReference>
<evidence type="ECO:0000313" key="1">
    <source>
        <dbReference type="EMBL" id="KAJ1134936.1"/>
    </source>
</evidence>
<comment type="caution">
    <text evidence="1">The sequence shown here is derived from an EMBL/GenBank/DDBJ whole genome shotgun (WGS) entry which is preliminary data.</text>
</comment>
<feature type="non-terminal residue" evidence="1">
    <location>
        <position position="1"/>
    </location>
</feature>
<dbReference type="AlphaFoldDB" id="A0AAV7Q5R4"/>
<reference evidence="1" key="1">
    <citation type="journal article" date="2022" name="bioRxiv">
        <title>Sequencing and chromosome-scale assembly of the giantPleurodeles waltlgenome.</title>
        <authorList>
            <person name="Brown T."/>
            <person name="Elewa A."/>
            <person name="Iarovenko S."/>
            <person name="Subramanian E."/>
            <person name="Araus A.J."/>
            <person name="Petzold A."/>
            <person name="Susuki M."/>
            <person name="Suzuki K.-i.T."/>
            <person name="Hayashi T."/>
            <person name="Toyoda A."/>
            <person name="Oliveira C."/>
            <person name="Osipova E."/>
            <person name="Leigh N.D."/>
            <person name="Simon A."/>
            <person name="Yun M.H."/>
        </authorList>
    </citation>
    <scope>NUCLEOTIDE SEQUENCE</scope>
    <source>
        <strain evidence="1">20211129_DDA</strain>
        <tissue evidence="1">Liver</tissue>
    </source>
</reference>
<name>A0AAV7Q5R4_PLEWA</name>
<proteinExistence type="predicted"/>
<keyword evidence="2" id="KW-1185">Reference proteome</keyword>
<accession>A0AAV7Q5R4</accession>
<organism evidence="1 2">
    <name type="scientific">Pleurodeles waltl</name>
    <name type="common">Iberian ribbed newt</name>
    <dbReference type="NCBI Taxonomy" id="8319"/>
    <lineage>
        <taxon>Eukaryota</taxon>
        <taxon>Metazoa</taxon>
        <taxon>Chordata</taxon>
        <taxon>Craniata</taxon>
        <taxon>Vertebrata</taxon>
        <taxon>Euteleostomi</taxon>
        <taxon>Amphibia</taxon>
        <taxon>Batrachia</taxon>
        <taxon>Caudata</taxon>
        <taxon>Salamandroidea</taxon>
        <taxon>Salamandridae</taxon>
        <taxon>Pleurodelinae</taxon>
        <taxon>Pleurodeles</taxon>
    </lineage>
</organism>
<sequence length="54" mass="6335">TLESDSVLKWHVSRNNPYMEIQTSQKRAVNVRPAFVINPTSLNKRKFTMDKNLM</sequence>
<evidence type="ECO:0000313" key="2">
    <source>
        <dbReference type="Proteomes" id="UP001066276"/>
    </source>
</evidence>